<dbReference type="InterPro" id="IPR007809">
    <property type="entry name" value="FlgN-like"/>
</dbReference>
<proteinExistence type="inferred from homology"/>
<organism evidence="4 5">
    <name type="scientific">Marinobacter subterrani</name>
    <dbReference type="NCBI Taxonomy" id="1658765"/>
    <lineage>
        <taxon>Bacteria</taxon>
        <taxon>Pseudomonadati</taxon>
        <taxon>Pseudomonadota</taxon>
        <taxon>Gammaproteobacteria</taxon>
        <taxon>Pseudomonadales</taxon>
        <taxon>Marinobacteraceae</taxon>
        <taxon>Marinobacter</taxon>
    </lineage>
</organism>
<dbReference type="Gene3D" id="1.20.58.300">
    <property type="entry name" value="FlgN-like"/>
    <property type="match status" value="1"/>
</dbReference>
<dbReference type="AlphaFoldDB" id="A0A0J7J8M4"/>
<comment type="caution">
    <text evidence="4">The sequence shown here is derived from an EMBL/GenBank/DDBJ whole genome shotgun (WGS) entry which is preliminary data.</text>
</comment>
<protein>
    <submittedName>
        <fullName evidence="4">Flagellar biosynthesis/type III secretory pathway chaperone</fullName>
    </submittedName>
</protein>
<keyword evidence="5" id="KW-1185">Reference proteome</keyword>
<evidence type="ECO:0000313" key="4">
    <source>
        <dbReference type="EMBL" id="KMQ74256.1"/>
    </source>
</evidence>
<evidence type="ECO:0000256" key="3">
    <source>
        <dbReference type="ARBA" id="ARBA00022795"/>
    </source>
</evidence>
<dbReference type="Proteomes" id="UP000036102">
    <property type="component" value="Unassembled WGS sequence"/>
</dbReference>
<dbReference type="OrthoDB" id="5734604at2"/>
<dbReference type="STRING" id="1658765.Msub_10433"/>
<keyword evidence="3" id="KW-1005">Bacterial flagellum biogenesis</keyword>
<dbReference type="EMBL" id="LFBU01000001">
    <property type="protein sequence ID" value="KMQ74256.1"/>
    <property type="molecule type" value="Genomic_DNA"/>
</dbReference>
<dbReference type="InterPro" id="IPR036679">
    <property type="entry name" value="FlgN-like_sf"/>
</dbReference>
<comment type="function">
    <text evidence="1">Required for the efficient initiation of filament assembly.</text>
</comment>
<evidence type="ECO:0000313" key="5">
    <source>
        <dbReference type="Proteomes" id="UP000036102"/>
    </source>
</evidence>
<keyword evidence="4" id="KW-0969">Cilium</keyword>
<dbReference type="PATRIC" id="fig|1658765.3.peg.432"/>
<keyword evidence="4" id="KW-0282">Flagellum</keyword>
<name>A0A0J7J8M4_9GAMM</name>
<keyword evidence="4" id="KW-0966">Cell projection</keyword>
<sequence length="156" mass="17213">MAAIDDLKNLLSQDLSQLDALADVLDREKACLATSDLQALNGLTKEKGDLLGAIRERAKQKIRTLVQMGYRPESGEPSRFIRSAGLAELYQLWQEADQKLRACQSLNQANGRVISHLQKRLSRLTDIFRGATSQPKLYGARGEQTTVSSRTVLASA</sequence>
<dbReference type="RefSeq" id="WP_048494495.1">
    <property type="nucleotide sequence ID" value="NZ_LFBU01000001.1"/>
</dbReference>
<dbReference type="SUPFAM" id="SSF140566">
    <property type="entry name" value="FlgN-like"/>
    <property type="match status" value="1"/>
</dbReference>
<dbReference type="GO" id="GO:0044780">
    <property type="term" value="P:bacterial-type flagellum assembly"/>
    <property type="evidence" value="ECO:0007669"/>
    <property type="project" value="InterPro"/>
</dbReference>
<accession>A0A0J7J8M4</accession>
<dbReference type="Pfam" id="PF05130">
    <property type="entry name" value="FlgN"/>
    <property type="match status" value="1"/>
</dbReference>
<gene>
    <name evidence="4" type="ORF">Msub_10433</name>
</gene>
<reference evidence="4 5" key="1">
    <citation type="submission" date="2015-06" db="EMBL/GenBank/DDBJ databases">
        <title>Marinobacter subterrani, a genetically tractable neutrophilic iron-oxidizing strain isolated from the Soudan Iron Mine.</title>
        <authorList>
            <person name="Bonis B.M."/>
            <person name="Gralnick J.A."/>
        </authorList>
    </citation>
    <scope>NUCLEOTIDE SEQUENCE [LARGE SCALE GENOMIC DNA]</scope>
    <source>
        <strain evidence="4 5">JG233</strain>
    </source>
</reference>
<comment type="similarity">
    <text evidence="2">Belongs to the FlgN family.</text>
</comment>
<evidence type="ECO:0000256" key="2">
    <source>
        <dbReference type="ARBA" id="ARBA00007703"/>
    </source>
</evidence>
<evidence type="ECO:0000256" key="1">
    <source>
        <dbReference type="ARBA" id="ARBA00002397"/>
    </source>
</evidence>